<evidence type="ECO:0000256" key="4">
    <source>
        <dbReference type="ARBA" id="ARBA00022475"/>
    </source>
</evidence>
<dbReference type="Proteomes" id="UP000272238">
    <property type="component" value="Unassembled WGS sequence"/>
</dbReference>
<evidence type="ECO:0000256" key="3">
    <source>
        <dbReference type="ARBA" id="ARBA00006263"/>
    </source>
</evidence>
<evidence type="ECO:0000256" key="5">
    <source>
        <dbReference type="ARBA" id="ARBA00022573"/>
    </source>
</evidence>
<dbReference type="NCBIfam" id="TIGR00380">
    <property type="entry name" value="cobal_cbiB"/>
    <property type="match status" value="1"/>
</dbReference>
<dbReference type="PANTHER" id="PTHR34308:SF1">
    <property type="entry name" value="COBALAMIN BIOSYNTHESIS PROTEIN CBIB"/>
    <property type="match status" value="1"/>
</dbReference>
<comment type="caution">
    <text evidence="10">The sequence shown here is derived from an EMBL/GenBank/DDBJ whole genome shotgun (WGS) entry which is preliminary data.</text>
</comment>
<proteinExistence type="inferred from homology"/>
<gene>
    <name evidence="9 10" type="primary">cobD</name>
    <name evidence="10" type="ORF">D8M03_06610</name>
</gene>
<keyword evidence="7 9" id="KW-1133">Transmembrane helix</keyword>
<keyword evidence="6 9" id="KW-0812">Transmembrane</keyword>
<dbReference type="OrthoDB" id="9811967at2"/>
<dbReference type="HAMAP" id="MF_00024">
    <property type="entry name" value="CobD_CbiB"/>
    <property type="match status" value="1"/>
</dbReference>
<keyword evidence="5 9" id="KW-0169">Cobalamin biosynthesis</keyword>
<protein>
    <recommendedName>
        <fullName evidence="9">Cobalamin biosynthesis protein CobD</fullName>
    </recommendedName>
</protein>
<feature type="transmembrane region" description="Helical" evidence="9">
    <location>
        <begin position="75"/>
        <end position="93"/>
    </location>
</feature>
<keyword evidence="4 9" id="KW-1003">Cell membrane</keyword>
<dbReference type="GO" id="GO:0009236">
    <property type="term" value="P:cobalamin biosynthetic process"/>
    <property type="evidence" value="ECO:0007669"/>
    <property type="project" value="UniProtKB-UniRule"/>
</dbReference>
<comment type="function">
    <text evidence="9">Converts cobyric acid to cobinamide by the addition of aminopropanol on the F carboxylic group.</text>
</comment>
<evidence type="ECO:0000256" key="2">
    <source>
        <dbReference type="ARBA" id="ARBA00004953"/>
    </source>
</evidence>
<dbReference type="PANTHER" id="PTHR34308">
    <property type="entry name" value="COBALAMIN BIOSYNTHESIS PROTEIN CBIB"/>
    <property type="match status" value="1"/>
</dbReference>
<sequence length="318" mass="35502">MHIIAVIFGQLLDLIIGDPPKMPHPIKWIGSFIALLSKKLNSGRFRIVKGAFTALFVIGVVTGITFTIVTLSYKINIFVGLFIEMILIAIGLAQKSLKEAAMIVYDALDKSDLDEARLKLSWIVGRDTEHLEEPEIVRGVVETVSENTSDGVTAPLFYAILFGATGLWAYKAINTLDSMIGYKNEKYMEFGKVAARLDDIANFIPSRITGFLLLFTKNKTKRNFMERLKCWLVDAKKHPSPNSGYLEAATAYQLGIQLGGFNTYKGITSFRAYMGVPEQTLQKEHIKDAITQMFIVSWLFLIIVGGVYVAVSFPWSEL</sequence>
<dbReference type="Pfam" id="PF03186">
    <property type="entry name" value="CobD_Cbib"/>
    <property type="match status" value="1"/>
</dbReference>
<feature type="transmembrane region" description="Helical" evidence="9">
    <location>
        <begin position="47"/>
        <end position="69"/>
    </location>
</feature>
<keyword evidence="11" id="KW-1185">Reference proteome</keyword>
<comment type="caution">
    <text evidence="9">Lacks conserved residue(s) required for the propagation of feature annotation.</text>
</comment>
<reference evidence="10 11" key="1">
    <citation type="journal article" date="2016" name="Antonie Van Leeuwenhoek">
        <title>Lysinibacillus endophyticus sp. nov., an indole-3-acetic acid producing endophytic bacterium isolated from corn root (Zea mays cv. Xinken-5).</title>
        <authorList>
            <person name="Yu J."/>
            <person name="Guan X."/>
            <person name="Liu C."/>
            <person name="Xiang W."/>
            <person name="Yu Z."/>
            <person name="Liu X."/>
            <person name="Wang G."/>
        </authorList>
    </citation>
    <scope>NUCLEOTIDE SEQUENCE [LARGE SCALE GENOMIC DNA]</scope>
    <source>
        <strain evidence="10 11">DSM 100506</strain>
    </source>
</reference>
<name>A0A494Z7Q8_9BACL</name>
<feature type="transmembrane region" description="Helical" evidence="9">
    <location>
        <begin position="293"/>
        <end position="315"/>
    </location>
</feature>
<comment type="pathway">
    <text evidence="2 9">Cofactor biosynthesis; adenosylcobalamin biosynthesis.</text>
</comment>
<dbReference type="RefSeq" id="WP_121213991.1">
    <property type="nucleotide sequence ID" value="NZ_JBBYAH010000001.1"/>
</dbReference>
<dbReference type="AlphaFoldDB" id="A0A494Z7Q8"/>
<evidence type="ECO:0000313" key="11">
    <source>
        <dbReference type="Proteomes" id="UP000272238"/>
    </source>
</evidence>
<dbReference type="GO" id="GO:0005886">
    <property type="term" value="C:plasma membrane"/>
    <property type="evidence" value="ECO:0007669"/>
    <property type="project" value="UniProtKB-SubCell"/>
</dbReference>
<evidence type="ECO:0000256" key="9">
    <source>
        <dbReference type="HAMAP-Rule" id="MF_00024"/>
    </source>
</evidence>
<evidence type="ECO:0000313" key="10">
    <source>
        <dbReference type="EMBL" id="RKQ18047.1"/>
    </source>
</evidence>
<dbReference type="GO" id="GO:0015420">
    <property type="term" value="F:ABC-type vitamin B12 transporter activity"/>
    <property type="evidence" value="ECO:0007669"/>
    <property type="project" value="UniProtKB-UniRule"/>
</dbReference>
<keyword evidence="8 9" id="KW-0472">Membrane</keyword>
<dbReference type="InterPro" id="IPR004485">
    <property type="entry name" value="Cobalamin_biosynth_CobD/CbiB"/>
</dbReference>
<evidence type="ECO:0000256" key="8">
    <source>
        <dbReference type="ARBA" id="ARBA00023136"/>
    </source>
</evidence>
<dbReference type="GO" id="GO:0048472">
    <property type="term" value="F:threonine-phosphate decarboxylase activity"/>
    <property type="evidence" value="ECO:0007669"/>
    <property type="project" value="InterPro"/>
</dbReference>
<dbReference type="UniPathway" id="UPA00148"/>
<evidence type="ECO:0000256" key="1">
    <source>
        <dbReference type="ARBA" id="ARBA00004651"/>
    </source>
</evidence>
<evidence type="ECO:0000256" key="6">
    <source>
        <dbReference type="ARBA" id="ARBA00022692"/>
    </source>
</evidence>
<comment type="subcellular location">
    <subcellularLocation>
        <location evidence="1 9">Cell membrane</location>
        <topology evidence="1 9">Multi-pass membrane protein</topology>
    </subcellularLocation>
</comment>
<accession>A0A494Z7Q8</accession>
<evidence type="ECO:0000256" key="7">
    <source>
        <dbReference type="ARBA" id="ARBA00022989"/>
    </source>
</evidence>
<dbReference type="EMBL" id="RBZN01000011">
    <property type="protein sequence ID" value="RKQ18047.1"/>
    <property type="molecule type" value="Genomic_DNA"/>
</dbReference>
<comment type="similarity">
    <text evidence="3 9">Belongs to the CobD/CbiB family.</text>
</comment>
<organism evidence="10 11">
    <name type="scientific">Ureibacillus endophyticus</name>
    <dbReference type="NCBI Taxonomy" id="1978490"/>
    <lineage>
        <taxon>Bacteria</taxon>
        <taxon>Bacillati</taxon>
        <taxon>Bacillota</taxon>
        <taxon>Bacilli</taxon>
        <taxon>Bacillales</taxon>
        <taxon>Caryophanaceae</taxon>
        <taxon>Ureibacillus</taxon>
    </lineage>
</organism>